<comment type="subcellular location">
    <subcellularLocation>
        <location evidence="1">Membrane</location>
        <topology evidence="1">Multi-pass membrane protein</topology>
    </subcellularLocation>
</comment>
<protein>
    <recommendedName>
        <fullName evidence="6">P-type ATPase C-terminal domain-containing protein</fullName>
    </recommendedName>
</protein>
<evidence type="ECO:0000259" key="6">
    <source>
        <dbReference type="Pfam" id="PF16212"/>
    </source>
</evidence>
<feature type="transmembrane region" description="Helical" evidence="5">
    <location>
        <begin position="185"/>
        <end position="205"/>
    </location>
</feature>
<feature type="transmembrane region" description="Helical" evidence="5">
    <location>
        <begin position="25"/>
        <end position="45"/>
    </location>
</feature>
<dbReference type="GO" id="GO:0045332">
    <property type="term" value="P:phospholipid translocation"/>
    <property type="evidence" value="ECO:0007669"/>
    <property type="project" value="TreeGrafter"/>
</dbReference>
<dbReference type="EMBL" id="CAJVRC010000865">
    <property type="protein sequence ID" value="CAG8899444.1"/>
    <property type="molecule type" value="Genomic_DNA"/>
</dbReference>
<gene>
    <name evidence="7" type="ORF">PEGY_LOCUS5691</name>
</gene>
<dbReference type="PANTHER" id="PTHR24092">
    <property type="entry name" value="PROBABLE PHOSPHOLIPID-TRANSPORTING ATPASE"/>
    <property type="match status" value="1"/>
</dbReference>
<feature type="region of interest" description="Disordered" evidence="4">
    <location>
        <begin position="291"/>
        <end position="325"/>
    </location>
</feature>
<feature type="transmembrane region" description="Helical" evidence="5">
    <location>
        <begin position="75"/>
        <end position="97"/>
    </location>
</feature>
<dbReference type="PANTHER" id="PTHR24092:SF174">
    <property type="entry name" value="PHOSPHOLIPID-TRANSPORTING ATPASE DNF3-RELATED"/>
    <property type="match status" value="1"/>
</dbReference>
<dbReference type="GO" id="GO:0046872">
    <property type="term" value="F:metal ion binding"/>
    <property type="evidence" value="ECO:0007669"/>
    <property type="project" value="UniProtKB-KW"/>
</dbReference>
<keyword evidence="5" id="KW-0472">Membrane</keyword>
<evidence type="ECO:0000313" key="7">
    <source>
        <dbReference type="EMBL" id="CAG8899444.1"/>
    </source>
</evidence>
<proteinExistence type="predicted"/>
<name>A0A9W4KCP8_9EURO</name>
<evidence type="ECO:0000256" key="5">
    <source>
        <dbReference type="SAM" id="Phobius"/>
    </source>
</evidence>
<evidence type="ECO:0000256" key="4">
    <source>
        <dbReference type="SAM" id="MobiDB-lite"/>
    </source>
</evidence>
<keyword evidence="5" id="KW-1133">Transmembrane helix</keyword>
<dbReference type="Proteomes" id="UP001154252">
    <property type="component" value="Unassembled WGS sequence"/>
</dbReference>
<dbReference type="GO" id="GO:0006892">
    <property type="term" value="P:post-Golgi vesicle-mediated transport"/>
    <property type="evidence" value="ECO:0007669"/>
    <property type="project" value="TreeGrafter"/>
</dbReference>
<dbReference type="InterPro" id="IPR032630">
    <property type="entry name" value="P_typ_ATPase_c"/>
</dbReference>
<feature type="compositionally biased region" description="Polar residues" evidence="4">
    <location>
        <begin position="293"/>
        <end position="307"/>
    </location>
</feature>
<evidence type="ECO:0000313" key="8">
    <source>
        <dbReference type="Proteomes" id="UP001154252"/>
    </source>
</evidence>
<keyword evidence="5" id="KW-0812">Transmembrane</keyword>
<evidence type="ECO:0000256" key="1">
    <source>
        <dbReference type="ARBA" id="ARBA00004141"/>
    </source>
</evidence>
<feature type="transmembrane region" description="Helical" evidence="5">
    <location>
        <begin position="109"/>
        <end position="126"/>
    </location>
</feature>
<dbReference type="GO" id="GO:0032456">
    <property type="term" value="P:endocytic recycling"/>
    <property type="evidence" value="ECO:0007669"/>
    <property type="project" value="TreeGrafter"/>
</dbReference>
<keyword evidence="8" id="KW-1185">Reference proteome</keyword>
<dbReference type="GO" id="GO:0005802">
    <property type="term" value="C:trans-Golgi network"/>
    <property type="evidence" value="ECO:0007669"/>
    <property type="project" value="TreeGrafter"/>
</dbReference>
<organism evidence="7 8">
    <name type="scientific">Penicillium egyptiacum</name>
    <dbReference type="NCBI Taxonomy" id="1303716"/>
    <lineage>
        <taxon>Eukaryota</taxon>
        <taxon>Fungi</taxon>
        <taxon>Dikarya</taxon>
        <taxon>Ascomycota</taxon>
        <taxon>Pezizomycotina</taxon>
        <taxon>Eurotiomycetes</taxon>
        <taxon>Eurotiomycetidae</taxon>
        <taxon>Eurotiales</taxon>
        <taxon>Aspergillaceae</taxon>
        <taxon>Penicillium</taxon>
    </lineage>
</organism>
<dbReference type="Pfam" id="PF16212">
    <property type="entry name" value="PhoLip_ATPase_C"/>
    <property type="match status" value="1"/>
</dbReference>
<evidence type="ECO:0000256" key="2">
    <source>
        <dbReference type="ARBA" id="ARBA00022723"/>
    </source>
</evidence>
<keyword evidence="2" id="KW-0479">Metal-binding</keyword>
<accession>A0A9W4KCP8</accession>
<evidence type="ECO:0000256" key="3">
    <source>
        <dbReference type="ARBA" id="ARBA00022842"/>
    </source>
</evidence>
<feature type="transmembrane region" description="Helical" evidence="5">
    <location>
        <begin position="138"/>
        <end position="157"/>
    </location>
</feature>
<reference evidence="7" key="1">
    <citation type="submission" date="2021-07" db="EMBL/GenBank/DDBJ databases">
        <authorList>
            <person name="Branca A.L. A."/>
        </authorList>
    </citation>
    <scope>NUCLEOTIDE SEQUENCE</scope>
</reference>
<dbReference type="GO" id="GO:0005886">
    <property type="term" value="C:plasma membrane"/>
    <property type="evidence" value="ECO:0007669"/>
    <property type="project" value="TreeGrafter"/>
</dbReference>
<sequence>MLFYLTQALYQRWNGYTGTSLYEPWSLSMFNTLFTSLAVIFLGIFTKDLSASTLLAVPELYTKGQRHGGFNIRLYLGWSFMGTCEAVIIFFTMWGLYGLARVNPSDNDIFSLGLLTYSACIIVINMKLQVLEVHNKTYLSLAVVIISVGGWFMWDLILDREYTMSSGKGIYFLPSNFIHHSGHNLLFWTVLLLSISAVLLFEFTVSTLRALFFPTDVDLFQEYEQDLDIRKRFEEAAASELQQGWDHGTKRSSFEIARDNAEKAEMDARERQVRELLARPRVMDRKEVELETASATVSHNSSVPSRNVETDRGRQSGLLCPEDANGRRRSVEIQELFSKGYGAVRKGQLK</sequence>
<feature type="domain" description="P-type ATPase C-terminal" evidence="6">
    <location>
        <begin position="1"/>
        <end position="215"/>
    </location>
</feature>
<dbReference type="AlphaFoldDB" id="A0A9W4KCP8"/>
<dbReference type="OrthoDB" id="377733at2759"/>
<comment type="caution">
    <text evidence="7">The sequence shown here is derived from an EMBL/GenBank/DDBJ whole genome shotgun (WGS) entry which is preliminary data.</text>
</comment>
<dbReference type="GO" id="GO:0140326">
    <property type="term" value="F:ATPase-coupled intramembrane lipid transporter activity"/>
    <property type="evidence" value="ECO:0007669"/>
    <property type="project" value="TreeGrafter"/>
</dbReference>
<keyword evidence="3" id="KW-0460">Magnesium</keyword>